<evidence type="ECO:0000259" key="3">
    <source>
        <dbReference type="Pfam" id="PF00823"/>
    </source>
</evidence>
<evidence type="ECO:0000313" key="5">
    <source>
        <dbReference type="Proteomes" id="UP000192713"/>
    </source>
</evidence>
<dbReference type="Gene3D" id="1.20.1260.20">
    <property type="entry name" value="PPE superfamily"/>
    <property type="match status" value="1"/>
</dbReference>
<organism evidence="4 5">
    <name type="scientific">Mycolicibacter kumamotonensis</name>
    <dbReference type="NCBI Taxonomy" id="354243"/>
    <lineage>
        <taxon>Bacteria</taxon>
        <taxon>Bacillati</taxon>
        <taxon>Actinomycetota</taxon>
        <taxon>Actinomycetes</taxon>
        <taxon>Mycobacteriales</taxon>
        <taxon>Mycobacteriaceae</taxon>
        <taxon>Mycolicibacter</taxon>
    </lineage>
</organism>
<feature type="domain" description="PPE" evidence="3">
    <location>
        <begin position="5"/>
        <end position="170"/>
    </location>
</feature>
<accession>A0A1X0DZ99</accession>
<dbReference type="Proteomes" id="UP000192713">
    <property type="component" value="Unassembled WGS sequence"/>
</dbReference>
<dbReference type="EMBL" id="MVHU01000031">
    <property type="protein sequence ID" value="ORA77508.1"/>
    <property type="molecule type" value="Genomic_DNA"/>
</dbReference>
<name>A0A1X0DZ99_9MYCO</name>
<evidence type="ECO:0000256" key="1">
    <source>
        <dbReference type="ARBA" id="ARBA00010652"/>
    </source>
</evidence>
<dbReference type="RefSeq" id="WP_165607012.1">
    <property type="nucleotide sequence ID" value="NZ_LFOE01000001.1"/>
</dbReference>
<protein>
    <recommendedName>
        <fullName evidence="3">PPE domain-containing protein</fullName>
    </recommendedName>
</protein>
<feature type="region of interest" description="Disordered" evidence="2">
    <location>
        <begin position="169"/>
        <end position="265"/>
    </location>
</feature>
<dbReference type="AlphaFoldDB" id="A0A1X0DZ99"/>
<evidence type="ECO:0000256" key="2">
    <source>
        <dbReference type="SAM" id="MobiDB-lite"/>
    </source>
</evidence>
<comment type="similarity">
    <text evidence="1">Belongs to the mycobacterial PPE family.</text>
</comment>
<reference evidence="4 5" key="1">
    <citation type="submission" date="2017-02" db="EMBL/GenBank/DDBJ databases">
        <title>The new phylogeny of genus Mycobacterium.</title>
        <authorList>
            <person name="Tortoli E."/>
            <person name="Trovato A."/>
            <person name="Cirillo D.M."/>
        </authorList>
    </citation>
    <scope>NUCLEOTIDE SEQUENCE [LARGE SCALE GENOMIC DNA]</scope>
    <source>
        <strain evidence="4 5">DSM 45093</strain>
    </source>
</reference>
<feature type="region of interest" description="Disordered" evidence="2">
    <location>
        <begin position="1"/>
        <end position="29"/>
    </location>
</feature>
<feature type="compositionally biased region" description="Basic and acidic residues" evidence="2">
    <location>
        <begin position="256"/>
        <end position="265"/>
    </location>
</feature>
<dbReference type="SUPFAM" id="SSF140459">
    <property type="entry name" value="PE/PPE dimer-like"/>
    <property type="match status" value="1"/>
</dbReference>
<proteinExistence type="inferred from homology"/>
<dbReference type="InterPro" id="IPR000030">
    <property type="entry name" value="PPE_dom"/>
</dbReference>
<comment type="caution">
    <text evidence="4">The sequence shown here is derived from an EMBL/GenBank/DDBJ whole genome shotgun (WGS) entry which is preliminary data.</text>
</comment>
<feature type="compositionally biased region" description="Low complexity" evidence="2">
    <location>
        <begin position="179"/>
        <end position="189"/>
    </location>
</feature>
<dbReference type="Pfam" id="PF00823">
    <property type="entry name" value="PPE"/>
    <property type="match status" value="1"/>
</dbReference>
<evidence type="ECO:0000313" key="4">
    <source>
        <dbReference type="EMBL" id="ORA77508.1"/>
    </source>
</evidence>
<sequence>MAYSWPAQSPEANHSVLASGPGSGSTMAHAQQLSAQAAGLQALTSASQANAAGIYGSAWSGAGATGSQAAHTGVNTALAALAVWLEERAAIVTGAAQAYHSAVSAMVPARQAQANRMQEAADVEANPRVLGALSPQIAELNLDYFGHMWPRNASAGSSYGAALNTATTALATPPPPATPAASPAAPAAAGRGGHRRRGPHGGRGGDAPGPPGRTGRLGGNPVRLDHQPGHGAAPEPATGTITDEDRRATPGTGITADRHVSATAV</sequence>
<gene>
    <name evidence="4" type="ORF">BST28_17905</name>
</gene>
<feature type="compositionally biased region" description="Polar residues" evidence="2">
    <location>
        <begin position="1"/>
        <end position="12"/>
    </location>
</feature>
<dbReference type="InterPro" id="IPR038332">
    <property type="entry name" value="PPE_sf"/>
</dbReference>